<evidence type="ECO:0000259" key="1">
    <source>
        <dbReference type="Pfam" id="PF13173"/>
    </source>
</evidence>
<dbReference type="Proteomes" id="UP000553756">
    <property type="component" value="Unassembled WGS sequence"/>
</dbReference>
<dbReference type="EMBL" id="JAAIIJ010000021">
    <property type="protein sequence ID" value="NMN02444.1"/>
    <property type="molecule type" value="Genomic_DNA"/>
</dbReference>
<accession>A0ABX1T0T8</accession>
<comment type="caution">
    <text evidence="3">The sequence shown here is derived from an EMBL/GenBank/DDBJ whole genome shotgun (WGS) entry which is preliminary data.</text>
</comment>
<dbReference type="InterPro" id="IPR027417">
    <property type="entry name" value="P-loop_NTPase"/>
</dbReference>
<keyword evidence="4" id="KW-1185">Reference proteome</keyword>
<dbReference type="PANTHER" id="PTHR43566">
    <property type="entry name" value="CONSERVED PROTEIN"/>
    <property type="match status" value="1"/>
</dbReference>
<dbReference type="SUPFAM" id="SSF52540">
    <property type="entry name" value="P-loop containing nucleoside triphosphate hydrolases"/>
    <property type="match status" value="1"/>
</dbReference>
<feature type="domain" description="AAA" evidence="1">
    <location>
        <begin position="18"/>
        <end position="133"/>
    </location>
</feature>
<dbReference type="Pfam" id="PF13635">
    <property type="entry name" value="DUF4143"/>
    <property type="match status" value="1"/>
</dbReference>
<gene>
    <name evidence="3" type="ORF">G1C94_1066</name>
</gene>
<organism evidence="3 4">
    <name type="scientific">Bifidobacterium panos</name>
    <dbReference type="NCBI Taxonomy" id="2675321"/>
    <lineage>
        <taxon>Bacteria</taxon>
        <taxon>Bacillati</taxon>
        <taxon>Actinomycetota</taxon>
        <taxon>Actinomycetes</taxon>
        <taxon>Bifidobacteriales</taxon>
        <taxon>Bifidobacteriaceae</taxon>
        <taxon>Bifidobacterium</taxon>
    </lineage>
</organism>
<proteinExistence type="predicted"/>
<evidence type="ECO:0000313" key="4">
    <source>
        <dbReference type="Proteomes" id="UP000553756"/>
    </source>
</evidence>
<feature type="domain" description="DUF4143" evidence="2">
    <location>
        <begin position="178"/>
        <end position="338"/>
    </location>
</feature>
<dbReference type="Pfam" id="PF13173">
    <property type="entry name" value="AAA_14"/>
    <property type="match status" value="1"/>
</dbReference>
<evidence type="ECO:0000313" key="3">
    <source>
        <dbReference type="EMBL" id="NMN02444.1"/>
    </source>
</evidence>
<dbReference type="InterPro" id="IPR025420">
    <property type="entry name" value="DUF4143"/>
</dbReference>
<reference evidence="3 4" key="1">
    <citation type="submission" date="2020-02" db="EMBL/GenBank/DDBJ databases">
        <title>Characterization of phylogenetic diversity of novel bifidobacterial species isolated in Czech ZOOs.</title>
        <authorList>
            <person name="Lugli G.A."/>
            <person name="Vera N.B."/>
            <person name="Ventura M."/>
        </authorList>
    </citation>
    <scope>NUCLEOTIDE SEQUENCE [LARGE SCALE GENOMIC DNA]</scope>
    <source>
        <strain evidence="3 4">DSM 109963</strain>
    </source>
</reference>
<dbReference type="InterPro" id="IPR041682">
    <property type="entry name" value="AAA_14"/>
</dbReference>
<dbReference type="PANTHER" id="PTHR43566:SF2">
    <property type="entry name" value="DUF4143 DOMAIN-CONTAINING PROTEIN"/>
    <property type="match status" value="1"/>
</dbReference>
<protein>
    <submittedName>
        <fullName evidence="3">ATPase AAA</fullName>
    </submittedName>
</protein>
<sequence length="397" mass="45053">MITRSLSEEIRRMASWFPVVSVTGPRQSGKSTIVKSVFPEYTYVNLEDPLLRNAALDDPVGFIRNRPEHLIVDEAQYVPDLFSMIQVVSDERGSTGQYILSGSQNFLLMKRITQSLAGRVGILRLLPLSYAEVFAHDETVNTDMFMFRGGFPRLYASSMPVGTFFSSYINTYINTYIERDVSDYLDVRNLVSFRKFLGLCALNAGSLTNYANIARDADVDARTAKAWLSILESSYVAFELMPYFANQSKRLIKTPKLYFYDTGLLCNLLGITSVEKLLLSPHLGAVFENLVVAETLKAYLNRNEEPRLFFYRDENKIEVDLMDFTDADNPRLVEIKSGQMYRDSYARHLAVVGDALGIERERRYVVARVESSYEAKGASVRSASDWLKSWGTPLQSH</sequence>
<evidence type="ECO:0000259" key="2">
    <source>
        <dbReference type="Pfam" id="PF13635"/>
    </source>
</evidence>
<name>A0ABX1T0T8_9BIFI</name>